<dbReference type="PANTHER" id="PTHR35936:SF35">
    <property type="entry name" value="L-CYSTINE-BINDING PROTEIN TCYJ"/>
    <property type="match status" value="1"/>
</dbReference>
<dbReference type="OrthoDB" id="5455619at2"/>
<keyword evidence="3" id="KW-1185">Reference proteome</keyword>
<dbReference type="AlphaFoldDB" id="A0A1I7FP23"/>
<organism evidence="2 3">
    <name type="scientific">Pseudoduganella namucuonensis</name>
    <dbReference type="NCBI Taxonomy" id="1035707"/>
    <lineage>
        <taxon>Bacteria</taxon>
        <taxon>Pseudomonadati</taxon>
        <taxon>Pseudomonadota</taxon>
        <taxon>Betaproteobacteria</taxon>
        <taxon>Burkholderiales</taxon>
        <taxon>Oxalobacteraceae</taxon>
        <taxon>Telluria group</taxon>
        <taxon>Pseudoduganella</taxon>
    </lineage>
</organism>
<dbReference type="STRING" id="1035707.SAMN05216552_1002173"/>
<dbReference type="PANTHER" id="PTHR35936">
    <property type="entry name" value="MEMBRANE-BOUND LYTIC MUREIN TRANSGLYCOSYLASE F"/>
    <property type="match status" value="1"/>
</dbReference>
<evidence type="ECO:0000313" key="2">
    <source>
        <dbReference type="EMBL" id="SFU37776.1"/>
    </source>
</evidence>
<protein>
    <submittedName>
        <fullName evidence="2">ABC-type amino acid transport substrate-binding protein</fullName>
    </submittedName>
</protein>
<accession>A0A1I7FP23</accession>
<reference evidence="3" key="1">
    <citation type="submission" date="2016-10" db="EMBL/GenBank/DDBJ databases">
        <authorList>
            <person name="Varghese N."/>
            <person name="Submissions S."/>
        </authorList>
    </citation>
    <scope>NUCLEOTIDE SEQUENCE [LARGE SCALE GENOMIC DNA]</scope>
    <source>
        <strain evidence="3">CGMCC 1.11014</strain>
    </source>
</reference>
<dbReference type="Proteomes" id="UP000199391">
    <property type="component" value="Unassembled WGS sequence"/>
</dbReference>
<gene>
    <name evidence="2" type="ORF">SAMN05216552_1002173</name>
</gene>
<evidence type="ECO:0000256" key="1">
    <source>
        <dbReference type="SAM" id="SignalP"/>
    </source>
</evidence>
<dbReference type="SUPFAM" id="SSF53850">
    <property type="entry name" value="Periplasmic binding protein-like II"/>
    <property type="match status" value="1"/>
</dbReference>
<dbReference type="RefSeq" id="WP_093553350.1">
    <property type="nucleotide sequence ID" value="NZ_FPBO01000002.1"/>
</dbReference>
<feature type="signal peptide" evidence="1">
    <location>
        <begin position="1"/>
        <end position="30"/>
    </location>
</feature>
<sequence length="264" mass="29459">MSSAGDLAKKRAFLLGCALLCATALPPARAQTAPRTIPLLLGDALDAKGKQKPMLAWRRKLFDQLEQELGVTFDIKVYPWPRAERNAREGAGLIFGLPKTPERERALRYSDAAASNTLWLVTRSDATFPFQRLYDLRGKTVGAVRGYSYGDEFERQRNRLFRVDEDIASRASRLQRLLLKRVDAVLLYQPSWETAPEIEANIRGFIAPYARELGIPPAVSLSVLPHPVQVENGQHFAIAPGQDDGLIERINAALARLRKTVATR</sequence>
<dbReference type="Gene3D" id="3.40.190.10">
    <property type="entry name" value="Periplasmic binding protein-like II"/>
    <property type="match status" value="2"/>
</dbReference>
<evidence type="ECO:0000313" key="3">
    <source>
        <dbReference type="Proteomes" id="UP000199391"/>
    </source>
</evidence>
<keyword evidence="1" id="KW-0732">Signal</keyword>
<proteinExistence type="predicted"/>
<name>A0A1I7FP23_9BURK</name>
<feature type="chain" id="PRO_5011780018" evidence="1">
    <location>
        <begin position="31"/>
        <end position="264"/>
    </location>
</feature>
<dbReference type="EMBL" id="FPBO01000002">
    <property type="protein sequence ID" value="SFU37776.1"/>
    <property type="molecule type" value="Genomic_DNA"/>
</dbReference>